<evidence type="ECO:0000256" key="1">
    <source>
        <dbReference type="ARBA" id="ARBA00022630"/>
    </source>
</evidence>
<dbReference type="SUPFAM" id="SSF51679">
    <property type="entry name" value="Bacterial luciferase-like"/>
    <property type="match status" value="1"/>
</dbReference>
<accession>A0A0H5RMW4</accession>
<feature type="domain" description="Luciferase-like" evidence="5">
    <location>
        <begin position="24"/>
        <end position="246"/>
    </location>
</feature>
<dbReference type="STRING" id="146018.BN2156_02178"/>
<proteinExistence type="predicted"/>
<dbReference type="InterPro" id="IPR011251">
    <property type="entry name" value="Luciferase-like_dom"/>
</dbReference>
<organism evidence="6 7">
    <name type="scientific">Mycolicibacterium neworleansense</name>
    <dbReference type="NCBI Taxonomy" id="146018"/>
    <lineage>
        <taxon>Bacteria</taxon>
        <taxon>Bacillati</taxon>
        <taxon>Actinomycetota</taxon>
        <taxon>Actinomycetes</taxon>
        <taxon>Mycobacteriales</taxon>
        <taxon>Mycobacteriaceae</taxon>
        <taxon>Mycolicibacterium</taxon>
    </lineage>
</organism>
<keyword evidence="2" id="KW-0288">FMN</keyword>
<dbReference type="InterPro" id="IPR036661">
    <property type="entry name" value="Luciferase-like_sf"/>
</dbReference>
<evidence type="ECO:0000256" key="3">
    <source>
        <dbReference type="ARBA" id="ARBA00023002"/>
    </source>
</evidence>
<keyword evidence="1" id="KW-0285">Flavoprotein</keyword>
<dbReference type="GO" id="GO:0046306">
    <property type="term" value="P:alkanesulfonate catabolic process"/>
    <property type="evidence" value="ECO:0007669"/>
    <property type="project" value="TreeGrafter"/>
</dbReference>
<dbReference type="OrthoDB" id="5172444at2"/>
<keyword evidence="3" id="KW-0560">Oxidoreductase</keyword>
<evidence type="ECO:0000313" key="6">
    <source>
        <dbReference type="EMBL" id="CRZ15318.1"/>
    </source>
</evidence>
<dbReference type="InterPro" id="IPR019921">
    <property type="entry name" value="Lucif-like_OxRdtase_Rv2161c"/>
</dbReference>
<evidence type="ECO:0000256" key="4">
    <source>
        <dbReference type="ARBA" id="ARBA00023033"/>
    </source>
</evidence>
<dbReference type="Proteomes" id="UP000199147">
    <property type="component" value="Unassembled WGS sequence"/>
</dbReference>
<evidence type="ECO:0000313" key="7">
    <source>
        <dbReference type="Proteomes" id="UP000199147"/>
    </source>
</evidence>
<dbReference type="InterPro" id="IPR050172">
    <property type="entry name" value="SsuD_RutA_monooxygenase"/>
</dbReference>
<dbReference type="GO" id="GO:0008726">
    <property type="term" value="F:alkanesulfonate monooxygenase activity"/>
    <property type="evidence" value="ECO:0007669"/>
    <property type="project" value="TreeGrafter"/>
</dbReference>
<sequence>MKYTLEYPSELPTAPDDFLHPEVIHAVATQAEASGFSAVALSEHPAPSVKWRNNGGHNTLDPIAALSFMAAATTRIRLMTNLYVLAFRNPYLSAKALGSLDLVSGGRLIAGVGAGYLGSEFAAVGVSLHRRAELLDEALASLRAIWTDPETPVTGADFAAVGPVWLQRPVQRPHPPIWIGGNGAAAIRRVVEHGDGWMPIIAASGMASAMRTAAIENTEQFGAAAQRLRNRLTEAGRDLSAVDIQVVCPPVDLDDAASLRGARQVLAELTGHGATWAVVHVDGSSPQAALDYIKAFGEAMDLVADQGVSASRL</sequence>
<keyword evidence="7" id="KW-1185">Reference proteome</keyword>
<gene>
    <name evidence="6" type="ORF">BN2156_02178</name>
</gene>
<dbReference type="PANTHER" id="PTHR42847:SF4">
    <property type="entry name" value="ALKANESULFONATE MONOOXYGENASE-RELATED"/>
    <property type="match status" value="1"/>
</dbReference>
<dbReference type="Pfam" id="PF00296">
    <property type="entry name" value="Bac_luciferase"/>
    <property type="match status" value="1"/>
</dbReference>
<keyword evidence="4" id="KW-0503">Monooxygenase</keyword>
<dbReference type="AlphaFoldDB" id="A0A0H5RMW4"/>
<evidence type="ECO:0000259" key="5">
    <source>
        <dbReference type="Pfam" id="PF00296"/>
    </source>
</evidence>
<protein>
    <submittedName>
        <fullName evidence="6">Oxidoreductase</fullName>
    </submittedName>
</protein>
<reference evidence="7" key="1">
    <citation type="submission" date="2015-07" db="EMBL/GenBank/DDBJ databases">
        <authorList>
            <person name="Urmite Genomes"/>
        </authorList>
    </citation>
    <scope>NUCLEOTIDE SEQUENCE [LARGE SCALE GENOMIC DNA]</scope>
    <source>
        <strain evidence="7">type strain: ATCC 49404</strain>
    </source>
</reference>
<dbReference type="NCBIfam" id="TIGR03619">
    <property type="entry name" value="F420_Rv2161c"/>
    <property type="match status" value="1"/>
</dbReference>
<dbReference type="Gene3D" id="3.20.20.30">
    <property type="entry name" value="Luciferase-like domain"/>
    <property type="match status" value="1"/>
</dbReference>
<evidence type="ECO:0000256" key="2">
    <source>
        <dbReference type="ARBA" id="ARBA00022643"/>
    </source>
</evidence>
<name>A0A0H5RMW4_9MYCO</name>
<dbReference type="PANTHER" id="PTHR42847">
    <property type="entry name" value="ALKANESULFONATE MONOOXYGENASE"/>
    <property type="match status" value="1"/>
</dbReference>
<dbReference type="EMBL" id="CWKH01000001">
    <property type="protein sequence ID" value="CRZ15318.1"/>
    <property type="molecule type" value="Genomic_DNA"/>
</dbReference>
<dbReference type="RefSeq" id="WP_090513329.1">
    <property type="nucleotide sequence ID" value="NZ_CWKH01000001.1"/>
</dbReference>